<dbReference type="Proteomes" id="UP000490922">
    <property type="component" value="Unassembled WGS sequence"/>
</dbReference>
<accession>A0A7J5AJA7</accession>
<evidence type="ECO:0000259" key="2">
    <source>
        <dbReference type="Pfam" id="PF20243"/>
    </source>
</evidence>
<gene>
    <name evidence="3" type="ORF">F6464_01055</name>
</gene>
<dbReference type="EMBL" id="WAEM01000001">
    <property type="protein sequence ID" value="KAB1157702.1"/>
    <property type="molecule type" value="Genomic_DNA"/>
</dbReference>
<dbReference type="OrthoDB" id="1422031at2"/>
<keyword evidence="4" id="KW-1185">Reference proteome</keyword>
<reference evidence="3 4" key="1">
    <citation type="submission" date="2019-09" db="EMBL/GenBank/DDBJ databases">
        <title>Flavobacterium sp. nov., isolated from glacier ice.</title>
        <authorList>
            <person name="Liu Q."/>
        </authorList>
    </citation>
    <scope>NUCLEOTIDE SEQUENCE [LARGE SCALE GENOMIC DNA]</scope>
    <source>
        <strain evidence="3 4">NBRC 112527</strain>
    </source>
</reference>
<evidence type="ECO:0000313" key="4">
    <source>
        <dbReference type="Proteomes" id="UP000490922"/>
    </source>
</evidence>
<protein>
    <recommendedName>
        <fullName evidence="2">Copper-binding protein MbnP-like domain-containing protein</fullName>
    </recommendedName>
</protein>
<dbReference type="RefSeq" id="WP_151105895.1">
    <property type="nucleotide sequence ID" value="NZ_WAEM01000001.1"/>
</dbReference>
<proteinExistence type="predicted"/>
<comment type="caution">
    <text evidence="3">The sequence shown here is derived from an EMBL/GenBank/DDBJ whole genome shotgun (WGS) entry which is preliminary data.</text>
</comment>
<sequence>MYKTLLIGFVFNFFFFQASFAQKAADSLILKLHLKFGKDDLELGKKYVSTKKDTLQIDVFKFYISNIEIQYSDKKVYNPTNSYHLIDIENSNSLRIPIGYKNNLAIKNVFFNIGIDSTASVSGALEGDLDPTKGMYWAWQSGYINMKIEGKSSSCKTRKNEFQFHIGGYMKPSYAIRKVQLEAKNQEIDVSIDVSEFFSAIKLSKINSIMIPGKEAMELADYSIKMFKTE</sequence>
<organism evidence="3 4">
    <name type="scientific">Flavobacterium luteum</name>
    <dbReference type="NCBI Taxonomy" id="2026654"/>
    <lineage>
        <taxon>Bacteria</taxon>
        <taxon>Pseudomonadati</taxon>
        <taxon>Bacteroidota</taxon>
        <taxon>Flavobacteriia</taxon>
        <taxon>Flavobacteriales</taxon>
        <taxon>Flavobacteriaceae</taxon>
        <taxon>Flavobacterium</taxon>
    </lineage>
</organism>
<name>A0A7J5AJA7_9FLAO</name>
<feature type="signal peptide" evidence="1">
    <location>
        <begin position="1"/>
        <end position="21"/>
    </location>
</feature>
<feature type="domain" description="Copper-binding protein MbnP-like" evidence="2">
    <location>
        <begin position="27"/>
        <end position="210"/>
    </location>
</feature>
<dbReference type="Pfam" id="PF20243">
    <property type="entry name" value="MbnP"/>
    <property type="match status" value="1"/>
</dbReference>
<dbReference type="AlphaFoldDB" id="A0A7J5AJA7"/>
<dbReference type="InterPro" id="IPR046863">
    <property type="entry name" value="MbnP-like_dom"/>
</dbReference>
<evidence type="ECO:0000313" key="3">
    <source>
        <dbReference type="EMBL" id="KAB1157702.1"/>
    </source>
</evidence>
<feature type="chain" id="PRO_5029494462" description="Copper-binding protein MbnP-like domain-containing protein" evidence="1">
    <location>
        <begin position="22"/>
        <end position="230"/>
    </location>
</feature>
<evidence type="ECO:0000256" key="1">
    <source>
        <dbReference type="SAM" id="SignalP"/>
    </source>
</evidence>
<keyword evidence="1" id="KW-0732">Signal</keyword>